<dbReference type="InterPro" id="IPR000073">
    <property type="entry name" value="AB_hydrolase_1"/>
</dbReference>
<dbReference type="EC" id="3.-.-.-" evidence="3"/>
<feature type="domain" description="AB hydrolase-1" evidence="2">
    <location>
        <begin position="28"/>
        <end position="271"/>
    </location>
</feature>
<dbReference type="Proteomes" id="UP000317171">
    <property type="component" value="Chromosome"/>
</dbReference>
<dbReference type="OrthoDB" id="252464at2"/>
<dbReference type="Gene3D" id="3.40.50.1820">
    <property type="entry name" value="alpha/beta hydrolase"/>
    <property type="match status" value="1"/>
</dbReference>
<gene>
    <name evidence="3" type="primary">ydjP</name>
    <name evidence="3" type="ORF">Pan241w_22750</name>
</gene>
<dbReference type="InterPro" id="IPR050266">
    <property type="entry name" value="AB_hydrolase_sf"/>
</dbReference>
<protein>
    <submittedName>
        <fullName evidence="3">AB hydrolase superfamily protein YdjP</fullName>
        <ecNumber evidence="3">3.-.-.-</ecNumber>
    </submittedName>
</protein>
<evidence type="ECO:0000259" key="2">
    <source>
        <dbReference type="Pfam" id="PF12697"/>
    </source>
</evidence>
<dbReference type="SUPFAM" id="SSF53474">
    <property type="entry name" value="alpha/beta-Hydrolases"/>
    <property type="match status" value="1"/>
</dbReference>
<evidence type="ECO:0000313" key="4">
    <source>
        <dbReference type="Proteomes" id="UP000317171"/>
    </source>
</evidence>
<evidence type="ECO:0000256" key="1">
    <source>
        <dbReference type="ARBA" id="ARBA00022801"/>
    </source>
</evidence>
<dbReference type="KEGG" id="gaz:Pan241w_22750"/>
<dbReference type="InterPro" id="IPR029058">
    <property type="entry name" value="AB_hydrolase_fold"/>
</dbReference>
<dbReference type="Pfam" id="PF12697">
    <property type="entry name" value="Abhydrolase_6"/>
    <property type="match status" value="1"/>
</dbReference>
<organism evidence="3 4">
    <name type="scientific">Gimesia alba</name>
    <dbReference type="NCBI Taxonomy" id="2527973"/>
    <lineage>
        <taxon>Bacteria</taxon>
        <taxon>Pseudomonadati</taxon>
        <taxon>Planctomycetota</taxon>
        <taxon>Planctomycetia</taxon>
        <taxon>Planctomycetales</taxon>
        <taxon>Planctomycetaceae</taxon>
        <taxon>Gimesia</taxon>
    </lineage>
</organism>
<dbReference type="RefSeq" id="WP_145215009.1">
    <property type="nucleotide sequence ID" value="NZ_CP036269.1"/>
</dbReference>
<evidence type="ECO:0000313" key="3">
    <source>
        <dbReference type="EMBL" id="QDT42194.1"/>
    </source>
</evidence>
<dbReference type="PANTHER" id="PTHR43798:SF31">
    <property type="entry name" value="AB HYDROLASE SUPERFAMILY PROTEIN YCLE"/>
    <property type="match status" value="1"/>
</dbReference>
<name>A0A517REA2_9PLAN</name>
<dbReference type="GO" id="GO:0016020">
    <property type="term" value="C:membrane"/>
    <property type="evidence" value="ECO:0007669"/>
    <property type="project" value="TreeGrafter"/>
</dbReference>
<dbReference type="EMBL" id="CP036269">
    <property type="protein sequence ID" value="QDT42194.1"/>
    <property type="molecule type" value="Genomic_DNA"/>
</dbReference>
<keyword evidence="4" id="KW-1185">Reference proteome</keyword>
<reference evidence="3 4" key="1">
    <citation type="submission" date="2019-02" db="EMBL/GenBank/DDBJ databases">
        <title>Deep-cultivation of Planctomycetes and their phenomic and genomic characterization uncovers novel biology.</title>
        <authorList>
            <person name="Wiegand S."/>
            <person name="Jogler M."/>
            <person name="Boedeker C."/>
            <person name="Pinto D."/>
            <person name="Vollmers J."/>
            <person name="Rivas-Marin E."/>
            <person name="Kohn T."/>
            <person name="Peeters S.H."/>
            <person name="Heuer A."/>
            <person name="Rast P."/>
            <person name="Oberbeckmann S."/>
            <person name="Bunk B."/>
            <person name="Jeske O."/>
            <person name="Meyerdierks A."/>
            <person name="Storesund J.E."/>
            <person name="Kallscheuer N."/>
            <person name="Luecker S."/>
            <person name="Lage O.M."/>
            <person name="Pohl T."/>
            <person name="Merkel B.J."/>
            <person name="Hornburger P."/>
            <person name="Mueller R.-W."/>
            <person name="Bruemmer F."/>
            <person name="Labrenz M."/>
            <person name="Spormann A.M."/>
            <person name="Op den Camp H."/>
            <person name="Overmann J."/>
            <person name="Amann R."/>
            <person name="Jetten M.S.M."/>
            <person name="Mascher T."/>
            <person name="Medema M.H."/>
            <person name="Devos D.P."/>
            <person name="Kaster A.-K."/>
            <person name="Ovreas L."/>
            <person name="Rohde M."/>
            <person name="Galperin M.Y."/>
            <person name="Jogler C."/>
        </authorList>
    </citation>
    <scope>NUCLEOTIDE SEQUENCE [LARGE SCALE GENOMIC DNA]</scope>
    <source>
        <strain evidence="3 4">Pan241w</strain>
    </source>
</reference>
<dbReference type="GO" id="GO:0016787">
    <property type="term" value="F:hydrolase activity"/>
    <property type="evidence" value="ECO:0007669"/>
    <property type="project" value="UniProtKB-KW"/>
</dbReference>
<dbReference type="PANTHER" id="PTHR43798">
    <property type="entry name" value="MONOACYLGLYCEROL LIPASE"/>
    <property type="match status" value="1"/>
</dbReference>
<sequence length="289" mass="31677">MSNTDSGTFTTSDGVELHFLEAGAGPTLVLLPGWSLTAALFHKQLDELSDTYRCLALDYRGHGESAKPDYGYRVSRLAKDLREFLQALELDEVILLGHSAGCAVIWSYLDLFGEAGIRGLILCDQMVARLRRPEWSNEECRHYGASVGGDELLAQAELVGGHEGPAKSAEFLASMFTKSFSEVELLEVIQESLKFPRPYAAQLLLSVSEADYRDLLPRITLPTLCIGGEASHLGPAVMPWIAEQIHGADVVMIGADAGGSHFMFLENPQAFNLAVREFCDTLRADDERI</sequence>
<accession>A0A517REA2</accession>
<keyword evidence="1 3" id="KW-0378">Hydrolase</keyword>
<dbReference type="AlphaFoldDB" id="A0A517REA2"/>
<proteinExistence type="predicted"/>